<keyword evidence="2" id="KW-0732">Signal</keyword>
<dbReference type="RefSeq" id="WP_305937689.1">
    <property type="nucleotide sequence ID" value="NZ_CP132191.1"/>
</dbReference>
<keyword evidence="1" id="KW-1133">Transmembrane helix</keyword>
<accession>A0ABY9H9J1</accession>
<feature type="chain" id="PRO_5046094808" evidence="2">
    <location>
        <begin position="28"/>
        <end position="710"/>
    </location>
</feature>
<evidence type="ECO:0000313" key="4">
    <source>
        <dbReference type="Proteomes" id="UP001237011"/>
    </source>
</evidence>
<keyword evidence="4" id="KW-1185">Reference proteome</keyword>
<evidence type="ECO:0000313" key="3">
    <source>
        <dbReference type="EMBL" id="WLP85252.1"/>
    </source>
</evidence>
<feature type="signal peptide" evidence="2">
    <location>
        <begin position="1"/>
        <end position="27"/>
    </location>
</feature>
<dbReference type="EMBL" id="CP132191">
    <property type="protein sequence ID" value="WLP85252.1"/>
    <property type="molecule type" value="Genomic_DNA"/>
</dbReference>
<reference evidence="3" key="1">
    <citation type="submission" date="2023-08" db="EMBL/GenBank/DDBJ databases">
        <title>Complete genome sequence of Mycoplasma seminis 2200.</title>
        <authorList>
            <person name="Spergser J."/>
        </authorList>
    </citation>
    <scope>NUCLEOTIDE SEQUENCE [LARGE SCALE GENOMIC DNA]</scope>
    <source>
        <strain evidence="3">2200</strain>
    </source>
</reference>
<evidence type="ECO:0000256" key="2">
    <source>
        <dbReference type="SAM" id="SignalP"/>
    </source>
</evidence>
<protein>
    <submittedName>
        <fullName evidence="3">Uncharacterized protein</fullName>
    </submittedName>
</protein>
<sequence>MNKKLFKKSLILGSSLNALVIPLSVISAQNNENNNSDPLEQAKKPLLDSINVANIPNQYKEALIAYLNTATSQAEVNQIATTISPLIEQIILTTSPDIPTEFNQITNEMVKESEVYQITLEKQVQAQNMIDNIGVLKFADAGNFITKLTTLNTQVSARLKSLIQSQDILLNFAEQFPLIVANERRTELAQRHILLSWYNSKGFEENVEELKSLNKNIGIFKVELERVKKAITNNDFEYKCGFPTRKQSIKNMVNKIQNYVADNPSVQNAFYINLTRDLKEAWVGLGATIYVGNYERDLANLLTEAKAPNLTPSQKEEIIYGPTGWGNKNGILEDTIRSARALNYKEYKSAITALNSSMGEMKYFLPKAKEKLTTIDYLCASASAKDKFSTAINTTQNILENKNNTINQSVINQLLQSLKSSLDGQSNFINATTNLTNKEKEVLQNNILTAPNAADASSMLQSASNLNNALGDIVNNLTSFAHGEDKTKAQNDIKIIQENVIKQENEVISQPQDYIDMFETINSVLNLETALNTYKDASVFEDNYLAKKSALQQGIQNANLAKMQNITAASLQQLKKSQEERLINLIKDGNDLIALVEGIEAKNQIQTTVSLNKLISDGIDTETYNNLKLALDSKDYFRLINDKLSANEISNLTWYFKNLDLDEVVKSALLKNIPDLKNTTNIIWWIYLTIVSILTFISAIIMMCFKAKKH</sequence>
<dbReference type="Proteomes" id="UP001237011">
    <property type="component" value="Chromosome"/>
</dbReference>
<dbReference type="Gene3D" id="1.20.120.1850">
    <property type="entry name" value="Ebh helix bundles repeating unit (S and A modules)"/>
    <property type="match status" value="1"/>
</dbReference>
<keyword evidence="1" id="KW-0812">Transmembrane</keyword>
<proteinExistence type="predicted"/>
<feature type="transmembrane region" description="Helical" evidence="1">
    <location>
        <begin position="682"/>
        <end position="705"/>
    </location>
</feature>
<organism evidence="3 4">
    <name type="scientific">Mycoplasma seminis</name>
    <dbReference type="NCBI Taxonomy" id="512749"/>
    <lineage>
        <taxon>Bacteria</taxon>
        <taxon>Bacillati</taxon>
        <taxon>Mycoplasmatota</taxon>
        <taxon>Mollicutes</taxon>
        <taxon>Mycoplasmataceae</taxon>
        <taxon>Mycoplasma</taxon>
    </lineage>
</organism>
<gene>
    <name evidence="3" type="ORF">Q8852_02930</name>
</gene>
<name>A0ABY9H9J1_9MOLU</name>
<keyword evidence="1" id="KW-0472">Membrane</keyword>
<evidence type="ECO:0000256" key="1">
    <source>
        <dbReference type="SAM" id="Phobius"/>
    </source>
</evidence>